<evidence type="ECO:0000259" key="2">
    <source>
        <dbReference type="Pfam" id="PF26442"/>
    </source>
</evidence>
<organism evidence="3 4">
    <name type="scientific">Natronorubrum halalkaliphilum</name>
    <dbReference type="NCBI Taxonomy" id="2691917"/>
    <lineage>
        <taxon>Archaea</taxon>
        <taxon>Methanobacteriati</taxon>
        <taxon>Methanobacteriota</taxon>
        <taxon>Stenosarchaea group</taxon>
        <taxon>Halobacteria</taxon>
        <taxon>Halobacteriales</taxon>
        <taxon>Natrialbaceae</taxon>
        <taxon>Natronorubrum</taxon>
    </lineage>
</organism>
<dbReference type="EMBL" id="WUYX01000027">
    <property type="protein sequence ID" value="MXV62106.1"/>
    <property type="molecule type" value="Genomic_DNA"/>
</dbReference>
<evidence type="ECO:0000313" key="4">
    <source>
        <dbReference type="Proteomes" id="UP000434101"/>
    </source>
</evidence>
<evidence type="ECO:0000256" key="1">
    <source>
        <dbReference type="SAM" id="MobiDB-lite"/>
    </source>
</evidence>
<dbReference type="Pfam" id="PF26442">
    <property type="entry name" value="Halo_toxin"/>
    <property type="match status" value="1"/>
</dbReference>
<feature type="region of interest" description="Disordered" evidence="1">
    <location>
        <begin position="1"/>
        <end position="20"/>
    </location>
</feature>
<gene>
    <name evidence="3" type="ORF">GS429_08535</name>
</gene>
<dbReference type="OrthoDB" id="191442at2157"/>
<name>A0A6B0VM53_9EURY</name>
<dbReference type="AlphaFoldDB" id="A0A6B0VM53"/>
<dbReference type="InterPro" id="IPR058996">
    <property type="entry name" value="Toxin-rel_dom"/>
</dbReference>
<feature type="domain" description="RelE toxin-related" evidence="2">
    <location>
        <begin position="28"/>
        <end position="92"/>
    </location>
</feature>
<evidence type="ECO:0000313" key="3">
    <source>
        <dbReference type="EMBL" id="MXV62106.1"/>
    </source>
</evidence>
<proteinExistence type="predicted"/>
<protein>
    <recommendedName>
        <fullName evidence="2">RelE toxin-related domain-containing protein</fullName>
    </recommendedName>
</protein>
<keyword evidence="4" id="KW-1185">Reference proteome</keyword>
<reference evidence="3 4" key="1">
    <citation type="submission" date="2020-01" db="EMBL/GenBank/DDBJ databases">
        <title>Natronorubrum sp. JWXQ-INN 674 isolated from Inner Mongolia Autonomous Region of China.</title>
        <authorList>
            <person name="Xue Q."/>
        </authorList>
    </citation>
    <scope>NUCLEOTIDE SEQUENCE [LARGE SCALE GENOMIC DNA]</scope>
    <source>
        <strain evidence="3 4">JWXQ-INN-674</strain>
    </source>
</reference>
<comment type="caution">
    <text evidence="3">The sequence shown here is derived from an EMBL/GenBank/DDBJ whole genome shotgun (WGS) entry which is preliminary data.</text>
</comment>
<dbReference type="RefSeq" id="WP_160064559.1">
    <property type="nucleotide sequence ID" value="NZ_WUYX01000027.1"/>
</dbReference>
<accession>A0A6B0VM53</accession>
<dbReference type="Proteomes" id="UP000434101">
    <property type="component" value="Unassembled WGS sequence"/>
</dbReference>
<sequence length="110" mass="12627">MSAQVLETSDDVAGRERRRAAEHSIGEVSIHVEDRWPDRALLDDVDVEEAWSEADPIHYPSAKRGAVARYHRRTDTVLLARQGGLVTCIELMDRPWSERIYIRNQVTNDE</sequence>